<evidence type="ECO:0000313" key="1">
    <source>
        <dbReference type="EMBL" id="CUS34854.1"/>
    </source>
</evidence>
<keyword evidence="2" id="KW-1185">Reference proteome</keyword>
<dbReference type="Proteomes" id="UP000199032">
    <property type="component" value="Unassembled WGS sequence"/>
</dbReference>
<organism evidence="1 2">
    <name type="scientific">Candidatus Nitrospira nitrosa</name>
    <dbReference type="NCBI Taxonomy" id="1742972"/>
    <lineage>
        <taxon>Bacteria</taxon>
        <taxon>Pseudomonadati</taxon>
        <taxon>Nitrospirota</taxon>
        <taxon>Nitrospiria</taxon>
        <taxon>Nitrospirales</taxon>
        <taxon>Nitrospiraceae</taxon>
        <taxon>Nitrospira</taxon>
    </lineage>
</organism>
<protein>
    <submittedName>
        <fullName evidence="1">Uncharacterized protein</fullName>
    </submittedName>
</protein>
<gene>
    <name evidence="1" type="ORF">COMA1_150002</name>
</gene>
<dbReference type="STRING" id="1742972.COMA1_150002"/>
<sequence length="54" mass="5799">MSASDRQGIAKSIIESTDNFGKSRWTVTRESGGFGEVITHVFSLVPRSHAAYGG</sequence>
<dbReference type="AlphaFoldDB" id="A0A0S4LFT6"/>
<reference evidence="1 2" key="1">
    <citation type="submission" date="2015-10" db="EMBL/GenBank/DDBJ databases">
        <authorList>
            <person name="Gilbert D.G."/>
        </authorList>
    </citation>
    <scope>NUCLEOTIDE SEQUENCE [LARGE SCALE GENOMIC DNA]</scope>
    <source>
        <strain evidence="1">COMA1</strain>
    </source>
</reference>
<evidence type="ECO:0000313" key="2">
    <source>
        <dbReference type="Proteomes" id="UP000199032"/>
    </source>
</evidence>
<accession>A0A0S4LFT6</accession>
<dbReference type="EMBL" id="CZQA01000007">
    <property type="protein sequence ID" value="CUS34854.1"/>
    <property type="molecule type" value="Genomic_DNA"/>
</dbReference>
<proteinExistence type="predicted"/>
<name>A0A0S4LFT6_9BACT</name>